<evidence type="ECO:0000313" key="3">
    <source>
        <dbReference type="EMBL" id="KAL1224390.1"/>
    </source>
</evidence>
<dbReference type="InterPro" id="IPR021139">
    <property type="entry name" value="NYN"/>
</dbReference>
<dbReference type="AlphaFoldDB" id="A0ABD1C4K2"/>
<keyword evidence="1" id="KW-0472">Membrane</keyword>
<dbReference type="InterPro" id="IPR024768">
    <property type="entry name" value="Marf1"/>
</dbReference>
<accession>A0ABD1C4K2</accession>
<dbReference type="PANTHER" id="PTHR14379">
    <property type="entry name" value="LIMKAIN B LKAP"/>
    <property type="match status" value="1"/>
</dbReference>
<keyword evidence="4" id="KW-1185">Reference proteome</keyword>
<keyword evidence="1" id="KW-1133">Transmembrane helix</keyword>
<evidence type="ECO:0000313" key="4">
    <source>
        <dbReference type="Proteomes" id="UP001558713"/>
    </source>
</evidence>
<proteinExistence type="predicted"/>
<name>A0ABD1C4K2_CARAN</name>
<dbReference type="EMBL" id="JBANAX010000055">
    <property type="protein sequence ID" value="KAL1224390.1"/>
    <property type="molecule type" value="Genomic_DNA"/>
</dbReference>
<feature type="domain" description="NYN" evidence="2">
    <location>
        <begin position="25"/>
        <end position="195"/>
    </location>
</feature>
<feature type="transmembrane region" description="Helical" evidence="1">
    <location>
        <begin position="237"/>
        <end position="255"/>
    </location>
</feature>
<dbReference type="PANTHER" id="PTHR14379:SF3">
    <property type="entry name" value="MEIOSIS REGULATOR AND MRNA STABILITY FACTOR 1"/>
    <property type="match status" value="1"/>
</dbReference>
<dbReference type="Proteomes" id="UP001558713">
    <property type="component" value="Unassembled WGS sequence"/>
</dbReference>
<keyword evidence="1" id="KW-0812">Transmembrane</keyword>
<gene>
    <name evidence="3" type="ORF">V5N11_005748</name>
</gene>
<dbReference type="Pfam" id="PF01936">
    <property type="entry name" value="NYN"/>
    <property type="match status" value="1"/>
</dbReference>
<sequence>MDINDTDTDTKLRNWHSKRYGRAMTAVFWDVVDCQIPNGSNAVEVSQNIRSALKKIEYCGRASIYAYGNPEQIVAGLDSAAVVVSHLVPGEEYNASDPKYMDYRGTASIYADDTQVKCESPAIVVNHSPADKYARLQKILVNMFTWALDHHSPANLMLILGDITELDDGFISALNRFRMKNYNVVFAQPANKSPPLHFPVSTKYIWENLSVGDILTVQTKPVDDNTFGGIRRSPTRLFLLAGALLCIAAFARLRLPSPN</sequence>
<protein>
    <recommendedName>
        <fullName evidence="2">NYN domain-containing protein</fullName>
    </recommendedName>
</protein>
<organism evidence="3 4">
    <name type="scientific">Cardamine amara subsp. amara</name>
    <dbReference type="NCBI Taxonomy" id="228776"/>
    <lineage>
        <taxon>Eukaryota</taxon>
        <taxon>Viridiplantae</taxon>
        <taxon>Streptophyta</taxon>
        <taxon>Embryophyta</taxon>
        <taxon>Tracheophyta</taxon>
        <taxon>Spermatophyta</taxon>
        <taxon>Magnoliopsida</taxon>
        <taxon>eudicotyledons</taxon>
        <taxon>Gunneridae</taxon>
        <taxon>Pentapetalae</taxon>
        <taxon>rosids</taxon>
        <taxon>malvids</taxon>
        <taxon>Brassicales</taxon>
        <taxon>Brassicaceae</taxon>
        <taxon>Cardamineae</taxon>
        <taxon>Cardamine</taxon>
    </lineage>
</organism>
<evidence type="ECO:0000259" key="2">
    <source>
        <dbReference type="Pfam" id="PF01936"/>
    </source>
</evidence>
<dbReference type="CDD" id="cd10910">
    <property type="entry name" value="PIN_limkain_b1_N_like"/>
    <property type="match status" value="1"/>
</dbReference>
<evidence type="ECO:0000256" key="1">
    <source>
        <dbReference type="SAM" id="Phobius"/>
    </source>
</evidence>
<reference evidence="3 4" key="1">
    <citation type="submission" date="2024-04" db="EMBL/GenBank/DDBJ databases">
        <title>Genome assembly C_amara_ONT_v2.</title>
        <authorList>
            <person name="Yant L."/>
            <person name="Moore C."/>
            <person name="Slenker M."/>
        </authorList>
    </citation>
    <scope>NUCLEOTIDE SEQUENCE [LARGE SCALE GENOMIC DNA]</scope>
    <source>
        <tissue evidence="3">Leaf</tissue>
    </source>
</reference>
<comment type="caution">
    <text evidence="3">The sequence shown here is derived from an EMBL/GenBank/DDBJ whole genome shotgun (WGS) entry which is preliminary data.</text>
</comment>